<dbReference type="OrthoDB" id="143110at2"/>
<reference evidence="4 5" key="1">
    <citation type="submission" date="2019-06" db="EMBL/GenBank/DDBJ databases">
        <title>Thermomonas aquatica sp. nov., isolated from an industrial wastewater treatment plant.</title>
        <authorList>
            <person name="Jeon J.H."/>
            <person name="Park D.-S."/>
        </authorList>
    </citation>
    <scope>NUCLEOTIDE SEQUENCE [LARGE SCALE GENOMIC DNA]</scope>
    <source>
        <strain evidence="4 5">SY21</strain>
    </source>
</reference>
<dbReference type="SUPFAM" id="SSF55729">
    <property type="entry name" value="Acyl-CoA N-acyltransferases (Nat)"/>
    <property type="match status" value="1"/>
</dbReference>
<dbReference type="KEGG" id="thes:FHQ07_05575"/>
<organism evidence="4 5">
    <name type="scientific">Thermomonas aquatica</name>
    <dbReference type="NCBI Taxonomy" id="2202149"/>
    <lineage>
        <taxon>Bacteria</taxon>
        <taxon>Pseudomonadati</taxon>
        <taxon>Pseudomonadota</taxon>
        <taxon>Gammaproteobacteria</taxon>
        <taxon>Lysobacterales</taxon>
        <taxon>Lysobacteraceae</taxon>
        <taxon>Thermomonas</taxon>
    </lineage>
</organism>
<keyword evidence="5" id="KW-1185">Reference proteome</keyword>
<dbReference type="Gene3D" id="3.40.630.30">
    <property type="match status" value="1"/>
</dbReference>
<dbReference type="Proteomes" id="UP000308149">
    <property type="component" value="Chromosome"/>
</dbReference>
<dbReference type="GO" id="GO:0016747">
    <property type="term" value="F:acyltransferase activity, transferring groups other than amino-acyl groups"/>
    <property type="evidence" value="ECO:0007669"/>
    <property type="project" value="InterPro"/>
</dbReference>
<dbReference type="Pfam" id="PF00583">
    <property type="entry name" value="Acetyltransf_1"/>
    <property type="match status" value="1"/>
</dbReference>
<dbReference type="EMBL" id="CP040871">
    <property type="protein sequence ID" value="QDA56824.1"/>
    <property type="molecule type" value="Genomic_DNA"/>
</dbReference>
<dbReference type="InterPro" id="IPR050832">
    <property type="entry name" value="Bact_Acetyltransf"/>
</dbReference>
<dbReference type="PROSITE" id="PS51186">
    <property type="entry name" value="GNAT"/>
    <property type="match status" value="1"/>
</dbReference>
<accession>A0A5B7ZNJ9</accession>
<gene>
    <name evidence="4" type="ORF">FHQ07_05575</name>
</gene>
<feature type="domain" description="N-acetyltransferase" evidence="3">
    <location>
        <begin position="32"/>
        <end position="201"/>
    </location>
</feature>
<protein>
    <submittedName>
        <fullName evidence="4">GNAT family N-acetyltransferase</fullName>
    </submittedName>
</protein>
<evidence type="ECO:0000313" key="4">
    <source>
        <dbReference type="EMBL" id="QDA56824.1"/>
    </source>
</evidence>
<name>A0A5B7ZNJ9_9GAMM</name>
<keyword evidence="2" id="KW-0012">Acyltransferase</keyword>
<dbReference type="InterPro" id="IPR016181">
    <property type="entry name" value="Acyl_CoA_acyltransferase"/>
</dbReference>
<keyword evidence="1 4" id="KW-0808">Transferase</keyword>
<evidence type="ECO:0000256" key="1">
    <source>
        <dbReference type="ARBA" id="ARBA00022679"/>
    </source>
</evidence>
<proteinExistence type="predicted"/>
<dbReference type="PANTHER" id="PTHR43877">
    <property type="entry name" value="AMINOALKYLPHOSPHONATE N-ACETYLTRANSFERASE-RELATED-RELATED"/>
    <property type="match status" value="1"/>
</dbReference>
<dbReference type="CDD" id="cd04301">
    <property type="entry name" value="NAT_SF"/>
    <property type="match status" value="1"/>
</dbReference>
<dbReference type="AlphaFoldDB" id="A0A5B7ZNJ9"/>
<evidence type="ECO:0000259" key="3">
    <source>
        <dbReference type="PROSITE" id="PS51186"/>
    </source>
</evidence>
<dbReference type="InterPro" id="IPR000182">
    <property type="entry name" value="GNAT_dom"/>
</dbReference>
<evidence type="ECO:0000256" key="2">
    <source>
        <dbReference type="ARBA" id="ARBA00023315"/>
    </source>
</evidence>
<evidence type="ECO:0000313" key="5">
    <source>
        <dbReference type="Proteomes" id="UP000308149"/>
    </source>
</evidence>
<sequence length="202" mass="21769">MPDDRCAQPGAGQAAGRGACVGAGEAGRVNGTVIRRATAADAAALAALGTATFVETFGHLYSREDLQAFLEESHTVEAYAGALADPDYALWLAERDGQAIGYAQAGRCGLPHAEAQPGDGELKRLYVRAGTQGGGTGRALMDEAMAWLLRDGPRPLWISVWSENLGAQRFYSRYGFEFAGEYEFIVGAQRDREFMYRRRAQA</sequence>